<name>A0A645DPL1_9ZZZZ</name>
<dbReference type="PANTHER" id="PTHR37694">
    <property type="entry name" value="SLR8022 PROTEIN"/>
    <property type="match status" value="1"/>
</dbReference>
<feature type="domain" description="Cupin type-2" evidence="1">
    <location>
        <begin position="39"/>
        <end position="103"/>
    </location>
</feature>
<dbReference type="PANTHER" id="PTHR37694:SF1">
    <property type="entry name" value="SLR8022 PROTEIN"/>
    <property type="match status" value="1"/>
</dbReference>
<sequence length="107" mass="11820">MATFEPAKIFSMEDSIEYSSGGVISKQVIKKQSGNVTLFSFDKDQGLTEHTSPYDAMVHMLDGEAEIRISGNPHHLKKGDCIIMPAGQSHALHAIEPFKMVLTMIKQ</sequence>
<dbReference type="InterPro" id="IPR013096">
    <property type="entry name" value="Cupin_2"/>
</dbReference>
<organism evidence="2">
    <name type="scientific">bioreactor metagenome</name>
    <dbReference type="NCBI Taxonomy" id="1076179"/>
    <lineage>
        <taxon>unclassified sequences</taxon>
        <taxon>metagenomes</taxon>
        <taxon>ecological metagenomes</taxon>
    </lineage>
</organism>
<accession>A0A645DPL1</accession>
<dbReference type="SUPFAM" id="SSF51182">
    <property type="entry name" value="RmlC-like cupins"/>
    <property type="match status" value="1"/>
</dbReference>
<proteinExistence type="predicted"/>
<gene>
    <name evidence="2" type="ORF">SDC9_138373</name>
</gene>
<dbReference type="EMBL" id="VSSQ01038341">
    <property type="protein sequence ID" value="MPM91246.1"/>
    <property type="molecule type" value="Genomic_DNA"/>
</dbReference>
<dbReference type="AlphaFoldDB" id="A0A645DPL1"/>
<protein>
    <recommendedName>
        <fullName evidence="1">Cupin type-2 domain-containing protein</fullName>
    </recommendedName>
</protein>
<reference evidence="2" key="1">
    <citation type="submission" date="2019-08" db="EMBL/GenBank/DDBJ databases">
        <authorList>
            <person name="Kucharzyk K."/>
            <person name="Murdoch R.W."/>
            <person name="Higgins S."/>
            <person name="Loffler F."/>
        </authorList>
    </citation>
    <scope>NUCLEOTIDE SEQUENCE</scope>
</reference>
<dbReference type="Gene3D" id="2.60.120.10">
    <property type="entry name" value="Jelly Rolls"/>
    <property type="match status" value="1"/>
</dbReference>
<dbReference type="InterPro" id="IPR011051">
    <property type="entry name" value="RmlC_Cupin_sf"/>
</dbReference>
<dbReference type="CDD" id="cd02230">
    <property type="entry name" value="cupin_HP0902-like"/>
    <property type="match status" value="1"/>
</dbReference>
<evidence type="ECO:0000259" key="1">
    <source>
        <dbReference type="Pfam" id="PF07883"/>
    </source>
</evidence>
<comment type="caution">
    <text evidence="2">The sequence shown here is derived from an EMBL/GenBank/DDBJ whole genome shotgun (WGS) entry which is preliminary data.</text>
</comment>
<dbReference type="Pfam" id="PF07883">
    <property type="entry name" value="Cupin_2"/>
    <property type="match status" value="1"/>
</dbReference>
<dbReference type="InterPro" id="IPR014710">
    <property type="entry name" value="RmlC-like_jellyroll"/>
</dbReference>
<evidence type="ECO:0000313" key="2">
    <source>
        <dbReference type="EMBL" id="MPM91246.1"/>
    </source>
</evidence>